<organism evidence="1 2">
    <name type="scientific">Smallanthus sonchifolius</name>
    <dbReference type="NCBI Taxonomy" id="185202"/>
    <lineage>
        <taxon>Eukaryota</taxon>
        <taxon>Viridiplantae</taxon>
        <taxon>Streptophyta</taxon>
        <taxon>Embryophyta</taxon>
        <taxon>Tracheophyta</taxon>
        <taxon>Spermatophyta</taxon>
        <taxon>Magnoliopsida</taxon>
        <taxon>eudicotyledons</taxon>
        <taxon>Gunneridae</taxon>
        <taxon>Pentapetalae</taxon>
        <taxon>asterids</taxon>
        <taxon>campanulids</taxon>
        <taxon>Asterales</taxon>
        <taxon>Asteraceae</taxon>
        <taxon>Asteroideae</taxon>
        <taxon>Heliantheae alliance</taxon>
        <taxon>Millerieae</taxon>
        <taxon>Smallanthus</taxon>
    </lineage>
</organism>
<name>A0ACB9JYJ1_9ASTR</name>
<dbReference type="EMBL" id="CM042019">
    <property type="protein sequence ID" value="KAI3825119.1"/>
    <property type="molecule type" value="Genomic_DNA"/>
</dbReference>
<evidence type="ECO:0000313" key="2">
    <source>
        <dbReference type="Proteomes" id="UP001056120"/>
    </source>
</evidence>
<accession>A0ACB9JYJ1</accession>
<proteinExistence type="predicted"/>
<comment type="caution">
    <text evidence="1">The sequence shown here is derived from an EMBL/GenBank/DDBJ whole genome shotgun (WGS) entry which is preliminary data.</text>
</comment>
<protein>
    <submittedName>
        <fullName evidence="1">Uncharacterized protein</fullName>
    </submittedName>
</protein>
<keyword evidence="2" id="KW-1185">Reference proteome</keyword>
<reference evidence="2" key="1">
    <citation type="journal article" date="2022" name="Mol. Ecol. Resour.">
        <title>The genomes of chicory, endive, great burdock and yacon provide insights into Asteraceae palaeo-polyploidization history and plant inulin production.</title>
        <authorList>
            <person name="Fan W."/>
            <person name="Wang S."/>
            <person name="Wang H."/>
            <person name="Wang A."/>
            <person name="Jiang F."/>
            <person name="Liu H."/>
            <person name="Zhao H."/>
            <person name="Xu D."/>
            <person name="Zhang Y."/>
        </authorList>
    </citation>
    <scope>NUCLEOTIDE SEQUENCE [LARGE SCALE GENOMIC DNA]</scope>
    <source>
        <strain evidence="2">cv. Yunnan</strain>
    </source>
</reference>
<sequence>MKTAERVKMNRIKKHKMNLFRNSLVDWNISDVYGREHNETSKKNFINSIDVHRNLCSTIPRKKLHLLQIASIPWDKDEIHVKIHGIVMKSGAREEKFGDR</sequence>
<dbReference type="Proteomes" id="UP001056120">
    <property type="component" value="Linkage Group LG02"/>
</dbReference>
<gene>
    <name evidence="1" type="ORF">L1987_06595</name>
</gene>
<evidence type="ECO:0000313" key="1">
    <source>
        <dbReference type="EMBL" id="KAI3825119.1"/>
    </source>
</evidence>
<reference evidence="1 2" key="2">
    <citation type="journal article" date="2022" name="Mol. Ecol. Resour.">
        <title>The genomes of chicory, endive, great burdock and yacon provide insights into Asteraceae paleo-polyploidization history and plant inulin production.</title>
        <authorList>
            <person name="Fan W."/>
            <person name="Wang S."/>
            <person name="Wang H."/>
            <person name="Wang A."/>
            <person name="Jiang F."/>
            <person name="Liu H."/>
            <person name="Zhao H."/>
            <person name="Xu D."/>
            <person name="Zhang Y."/>
        </authorList>
    </citation>
    <scope>NUCLEOTIDE SEQUENCE [LARGE SCALE GENOMIC DNA]</scope>
    <source>
        <strain evidence="2">cv. Yunnan</strain>
        <tissue evidence="1">Leaves</tissue>
    </source>
</reference>